<dbReference type="InterPro" id="IPR000601">
    <property type="entry name" value="PKD_dom"/>
</dbReference>
<organism evidence="3 4">
    <name type="scientific">Brachybacterium rhamnosum</name>
    <dbReference type="NCBI Taxonomy" id="173361"/>
    <lineage>
        <taxon>Bacteria</taxon>
        <taxon>Bacillati</taxon>
        <taxon>Actinomycetota</taxon>
        <taxon>Actinomycetes</taxon>
        <taxon>Micrococcales</taxon>
        <taxon>Dermabacteraceae</taxon>
        <taxon>Brachybacterium</taxon>
    </lineage>
</organism>
<keyword evidence="4" id="KW-1185">Reference proteome</keyword>
<feature type="compositionally biased region" description="Basic and acidic residues" evidence="1">
    <location>
        <begin position="329"/>
        <end position="353"/>
    </location>
</feature>
<evidence type="ECO:0000313" key="4">
    <source>
        <dbReference type="Proteomes" id="UP001597280"/>
    </source>
</evidence>
<evidence type="ECO:0000313" key="3">
    <source>
        <dbReference type="EMBL" id="MFD1834070.1"/>
    </source>
</evidence>
<protein>
    <recommendedName>
        <fullName evidence="2">PKD domain-containing protein</fullName>
    </recommendedName>
</protein>
<evidence type="ECO:0000256" key="1">
    <source>
        <dbReference type="SAM" id="MobiDB-lite"/>
    </source>
</evidence>
<comment type="caution">
    <text evidence="3">The sequence shown here is derived from an EMBL/GenBank/DDBJ whole genome shotgun (WGS) entry which is preliminary data.</text>
</comment>
<evidence type="ECO:0000259" key="2">
    <source>
        <dbReference type="PROSITE" id="PS50093"/>
    </source>
</evidence>
<dbReference type="Gene3D" id="2.60.40.10">
    <property type="entry name" value="Immunoglobulins"/>
    <property type="match status" value="1"/>
</dbReference>
<name>A0ABW4PWA1_9MICO</name>
<dbReference type="InterPro" id="IPR013783">
    <property type="entry name" value="Ig-like_fold"/>
</dbReference>
<feature type="region of interest" description="Disordered" evidence="1">
    <location>
        <begin position="328"/>
        <end position="368"/>
    </location>
</feature>
<dbReference type="Proteomes" id="UP001597280">
    <property type="component" value="Unassembled WGS sequence"/>
</dbReference>
<dbReference type="InterPro" id="IPR035986">
    <property type="entry name" value="PKD_dom_sf"/>
</dbReference>
<accession>A0ABW4PWA1</accession>
<dbReference type="RefSeq" id="WP_343903510.1">
    <property type="nucleotide sequence ID" value="NZ_BAAAIS010000002.1"/>
</dbReference>
<dbReference type="PROSITE" id="PS50093">
    <property type="entry name" value="PKD"/>
    <property type="match status" value="1"/>
</dbReference>
<dbReference type="SUPFAM" id="SSF49299">
    <property type="entry name" value="PKD domain"/>
    <property type="match status" value="1"/>
</dbReference>
<reference evidence="4" key="1">
    <citation type="journal article" date="2019" name="Int. J. Syst. Evol. Microbiol.">
        <title>The Global Catalogue of Microorganisms (GCM) 10K type strain sequencing project: providing services to taxonomists for standard genome sequencing and annotation.</title>
        <authorList>
            <consortium name="The Broad Institute Genomics Platform"/>
            <consortium name="The Broad Institute Genome Sequencing Center for Infectious Disease"/>
            <person name="Wu L."/>
            <person name="Ma J."/>
        </authorList>
    </citation>
    <scope>NUCLEOTIDE SEQUENCE [LARGE SCALE GENOMIC DNA]</scope>
    <source>
        <strain evidence="4">JCM 11650</strain>
    </source>
</reference>
<proteinExistence type="predicted"/>
<feature type="domain" description="PKD" evidence="2">
    <location>
        <begin position="254"/>
        <end position="296"/>
    </location>
</feature>
<sequence>MTTGSSGMFRSRTKMRSVRRRRTLTALFLAAATAIFWVGATPCAFAKGIAADSDGEGLKVASRAATDLLKRVQGVTSENVPGVGPKDLPPFYFTSKAVEGGGGYNCTDLAGGGQNCSVPTGQCQGGTNYSTASGDFVADPARANQGTSGADMVTVARERVERATGNRQFLGYGCQERGQAGSNTAQPAAAPIVITVTREDFAKLPVEPAVAHAGPSDGWLPAGMPNVLHAESEPQVLDATLLDTPVSVRATAQSYHWDLGDGNTIDTEKPGKPYPSEEISSTYAYEGWYDVTLTTTFTGEFSVNGGEWQTIDGTIEVESEPIEVYSKSLESRLVDGDKAPDENEDPWKPERSSATDGPQDPEATHRKL</sequence>
<gene>
    <name evidence="3" type="ORF">ACFSDA_03180</name>
</gene>
<dbReference type="EMBL" id="JBHUFL010000002">
    <property type="protein sequence ID" value="MFD1834070.1"/>
    <property type="molecule type" value="Genomic_DNA"/>
</dbReference>